<dbReference type="EMBL" id="AKAU01000052">
    <property type="protein sequence ID" value="EIN01864.1"/>
    <property type="molecule type" value="Genomic_DNA"/>
</dbReference>
<keyword evidence="2" id="KW-1185">Reference proteome</keyword>
<evidence type="ECO:0000313" key="2">
    <source>
        <dbReference type="Proteomes" id="UP000004980"/>
    </source>
</evidence>
<gene>
    <name evidence="1" type="ORF">WQE_07077</name>
</gene>
<keyword evidence="1" id="KW-0808">Transferase</keyword>
<protein>
    <submittedName>
        <fullName evidence="1">Group 1 glycosyl transferase</fullName>
    </submittedName>
</protein>
<organism evidence="1 2">
    <name type="scientific">Paraburkholderia hospita</name>
    <dbReference type="NCBI Taxonomy" id="169430"/>
    <lineage>
        <taxon>Bacteria</taxon>
        <taxon>Pseudomonadati</taxon>
        <taxon>Pseudomonadota</taxon>
        <taxon>Betaproteobacteria</taxon>
        <taxon>Burkholderiales</taxon>
        <taxon>Burkholderiaceae</taxon>
        <taxon>Paraburkholderia</taxon>
    </lineage>
</organism>
<proteinExistence type="predicted"/>
<name>A0ABN0FSZ7_9BURK</name>
<comment type="caution">
    <text evidence="1">The sequence shown here is derived from an EMBL/GenBank/DDBJ whole genome shotgun (WGS) entry which is preliminary data.</text>
</comment>
<dbReference type="RefSeq" id="WP_007579137.1">
    <property type="nucleotide sequence ID" value="NZ_AKAU01000052.1"/>
</dbReference>
<dbReference type="SUPFAM" id="SSF53756">
    <property type="entry name" value="UDP-Glycosyltransferase/glycogen phosphorylase"/>
    <property type="match status" value="1"/>
</dbReference>
<dbReference type="GO" id="GO:0016740">
    <property type="term" value="F:transferase activity"/>
    <property type="evidence" value="ECO:0007669"/>
    <property type="project" value="UniProtKB-KW"/>
</dbReference>
<accession>A0ABN0FSZ7</accession>
<dbReference type="Gene3D" id="3.40.50.2000">
    <property type="entry name" value="Glycogen Phosphorylase B"/>
    <property type="match status" value="2"/>
</dbReference>
<evidence type="ECO:0000313" key="1">
    <source>
        <dbReference type="EMBL" id="EIN01864.1"/>
    </source>
</evidence>
<sequence length="75" mass="8223">EGDTGFLVDARDPMSLADRIGVLLSDQAIARRMGVAAHIHARSLFGTDAITRKYVDVYQTLQNRGGTHDSLDKTH</sequence>
<reference evidence="1 2" key="1">
    <citation type="journal article" date="2012" name="J. Bacteriol.">
        <title>Draft Genome Sequence of the Soil Bacterium Burkholderia terrae Strain BS001, Which Interacts with Fungal Surface Structures.</title>
        <authorList>
            <person name="Nazir R."/>
            <person name="Hansen M.A."/>
            <person name="Sorensen S."/>
            <person name="van Elsas J.D."/>
        </authorList>
    </citation>
    <scope>NUCLEOTIDE SEQUENCE [LARGE SCALE GENOMIC DNA]</scope>
    <source>
        <strain evidence="1 2">BS001</strain>
    </source>
</reference>
<feature type="non-terminal residue" evidence="1">
    <location>
        <position position="1"/>
    </location>
</feature>
<dbReference type="Proteomes" id="UP000004980">
    <property type="component" value="Unassembled WGS sequence"/>
</dbReference>